<evidence type="ECO:0000313" key="2">
    <source>
        <dbReference type="Proteomes" id="UP001343257"/>
    </source>
</evidence>
<dbReference type="Gene3D" id="1.50.10.10">
    <property type="match status" value="2"/>
</dbReference>
<dbReference type="SUPFAM" id="SSF48208">
    <property type="entry name" value="Six-hairpin glycosidases"/>
    <property type="match status" value="1"/>
</dbReference>
<dbReference type="RefSeq" id="WP_328282239.1">
    <property type="nucleotide sequence ID" value="NZ_JARTLD010000080.1"/>
</dbReference>
<dbReference type="Gene3D" id="2.60.420.10">
    <property type="entry name" value="Maltose phosphorylase, domain 3"/>
    <property type="match status" value="1"/>
</dbReference>
<comment type="caution">
    <text evidence="1">The sequence shown here is derived from an EMBL/GenBank/DDBJ whole genome shotgun (WGS) entry which is preliminary data.</text>
</comment>
<name>A0ABU6Q108_9BACL</name>
<dbReference type="InterPro" id="IPR012341">
    <property type="entry name" value="6hp_glycosidase-like_sf"/>
</dbReference>
<dbReference type="PANTHER" id="PTHR34987">
    <property type="entry name" value="C, PUTATIVE (AFU_ORTHOLOGUE AFUA_3G02880)-RELATED"/>
    <property type="match status" value="1"/>
</dbReference>
<reference evidence="1 2" key="1">
    <citation type="submission" date="2023-03" db="EMBL/GenBank/DDBJ databases">
        <title>Bacillus Genome Sequencing.</title>
        <authorList>
            <person name="Dunlap C."/>
        </authorList>
    </citation>
    <scope>NUCLEOTIDE SEQUENCE [LARGE SCALE GENOMIC DNA]</scope>
    <source>
        <strain evidence="1 2">NRS-52</strain>
    </source>
</reference>
<dbReference type="PANTHER" id="PTHR34987:SF4">
    <property type="entry name" value="ALPHA-L-RHAMNOSIDASE C-TERMINAL DOMAIN-CONTAINING PROTEIN"/>
    <property type="match status" value="1"/>
</dbReference>
<sequence length="715" mass="80241">MNEIFNPIPQWIWHRERESRQQVELVKRFVLEAPADEVRLHLALTGGAEIELDGCVIARVEENAANLCSFQGIDAFPERLEAGEHTLRFRICCTSVMPVAPINIHLKGRLAGCIAYVSAEGLWLRTDDTWVDEDGQAAAVVCLLGEEPYGDLENGPEWFVAGGFGDIRTAPLRGTVLCSAQHVEASVHGGKASISGKGRGKVKVPKPERRDKHIFYHVRKQTEWREAHISLGLTRLDEMPSFLLDLGKEYNMRFRLENLGGGALDIVWNGAESLQELEHYEGLMTESFMLEAGATEVTLPQGVRYVRIYVLAEEGVPFELFWQAEEAGVAMEQAGYFGTDSKQLRDIFELSLHTNRVCHQIGLWDGIKRDRLNWTYDFYMAGKADYVLYEDLSVLRRSMEELGRGTPAGYWMNDLPSYTFWWLNNVWEYYLHTGDGIFVHSLNDEIERHAAQAESLIDPVSGGLVNLPSNLIEWVPMEQAESELCMQALFRMTGDHLRKLKSYLPELSLPGLARWGHPLLDAEDFLSGKQLITKLLGILSGYVGEAEARAFLQEYQPQDPITPLSAYWLAECCSMLGLGDKAWETVSIIWGKMLQEGATTCWESVTLQHEGDFHNALTTYTAYNSYRTSLCHSWAGTPIHWIMSRVVGVQPIEPGYAAIAFQPQHVAGALTCKAALPTPFGLIEAGWEHGDDFLRLPAGIRLAKGKSPVPKHHPL</sequence>
<dbReference type="EMBL" id="JARTLD010000080">
    <property type="protein sequence ID" value="MED5020813.1"/>
    <property type="molecule type" value="Genomic_DNA"/>
</dbReference>
<protein>
    <submittedName>
        <fullName evidence="1">Alpha-L-rhamnosidase</fullName>
    </submittedName>
</protein>
<accession>A0ABU6Q108</accession>
<proteinExistence type="predicted"/>
<gene>
    <name evidence="1" type="ORF">P9847_26480</name>
</gene>
<dbReference type="InterPro" id="IPR008928">
    <property type="entry name" value="6-hairpin_glycosidase_sf"/>
</dbReference>
<organism evidence="1 2">
    <name type="scientific">Paenibacillus chibensis</name>
    <dbReference type="NCBI Taxonomy" id="59846"/>
    <lineage>
        <taxon>Bacteria</taxon>
        <taxon>Bacillati</taxon>
        <taxon>Bacillota</taxon>
        <taxon>Bacilli</taxon>
        <taxon>Bacillales</taxon>
        <taxon>Paenibacillaceae</taxon>
        <taxon>Paenibacillus</taxon>
    </lineage>
</organism>
<dbReference type="Proteomes" id="UP001343257">
    <property type="component" value="Unassembled WGS sequence"/>
</dbReference>
<keyword evidence="2" id="KW-1185">Reference proteome</keyword>
<evidence type="ECO:0000313" key="1">
    <source>
        <dbReference type="EMBL" id="MED5020813.1"/>
    </source>
</evidence>